<dbReference type="Gene3D" id="1.10.287.950">
    <property type="entry name" value="Methyl-accepting chemotaxis protein"/>
    <property type="match status" value="1"/>
</dbReference>
<feature type="domain" description="Methyl-accepting transducer" evidence="4">
    <location>
        <begin position="107"/>
        <end position="274"/>
    </location>
</feature>
<dbReference type="SUPFAM" id="SSF58104">
    <property type="entry name" value="Methyl-accepting chemotaxis protein (MCP) signaling domain"/>
    <property type="match status" value="1"/>
</dbReference>
<dbReference type="AlphaFoldDB" id="A0A934HX41"/>
<protein>
    <submittedName>
        <fullName evidence="5">Chemotaxis protein</fullName>
    </submittedName>
</protein>
<dbReference type="PROSITE" id="PS50111">
    <property type="entry name" value="CHEMOTAXIS_TRANSDUC_2"/>
    <property type="match status" value="1"/>
</dbReference>
<keyword evidence="3" id="KW-0807">Transducer</keyword>
<evidence type="ECO:0000313" key="6">
    <source>
        <dbReference type="Proteomes" id="UP000622687"/>
    </source>
</evidence>
<dbReference type="PANTHER" id="PTHR43531">
    <property type="entry name" value="PROTEIN ICFG"/>
    <property type="match status" value="1"/>
</dbReference>
<dbReference type="GO" id="GO:0007165">
    <property type="term" value="P:signal transduction"/>
    <property type="evidence" value="ECO:0007669"/>
    <property type="project" value="UniProtKB-KW"/>
</dbReference>
<proteinExistence type="inferred from homology"/>
<dbReference type="RefSeq" id="WP_211141407.1">
    <property type="nucleotide sequence ID" value="NZ_JAEEGB010000005.1"/>
</dbReference>
<accession>A0A934HX41</accession>
<evidence type="ECO:0000313" key="5">
    <source>
        <dbReference type="EMBL" id="MBI6871975.1"/>
    </source>
</evidence>
<comment type="similarity">
    <text evidence="2">Belongs to the methyl-accepting chemotaxis (MCP) protein family.</text>
</comment>
<dbReference type="InterPro" id="IPR004089">
    <property type="entry name" value="MCPsignal_dom"/>
</dbReference>
<dbReference type="InterPro" id="IPR051310">
    <property type="entry name" value="MCP_chemotaxis"/>
</dbReference>
<dbReference type="SMART" id="SM00283">
    <property type="entry name" value="MA"/>
    <property type="match status" value="1"/>
</dbReference>
<evidence type="ECO:0000256" key="1">
    <source>
        <dbReference type="ARBA" id="ARBA00022500"/>
    </source>
</evidence>
<comment type="caution">
    <text evidence="5">The sequence shown here is derived from an EMBL/GenBank/DDBJ whole genome shotgun (WGS) entry which is preliminary data.</text>
</comment>
<dbReference type="Pfam" id="PF00015">
    <property type="entry name" value="MCPsignal"/>
    <property type="match status" value="1"/>
</dbReference>
<dbReference type="GO" id="GO:0004888">
    <property type="term" value="F:transmembrane signaling receptor activity"/>
    <property type="evidence" value="ECO:0007669"/>
    <property type="project" value="TreeGrafter"/>
</dbReference>
<sequence length="274" mass="30537">MKEKILESFMDVLPHLKEIIQEDIMTSVTDTEKFLGYYPGDKMRVNIKIGDPIPDNDPLKQTMRENKIISSIVPKEVYGFPFKGVTYPIRDEKGTVIGAVGYAINIENEVKISESSESMFSAIEETSASINEASVDIEKLTSMINNIDESAKATEKKIADSDKIINMIKNVAQQTNLLALNAAIEAARAGEHGRGFSIVASEMRKLSLTSKESSESVYRELSEMKKSIEFIKKQIDSILEIADNQSVKFKEITTATEEIASSAETLVHFTRIKD</sequence>
<evidence type="ECO:0000256" key="3">
    <source>
        <dbReference type="PROSITE-ProRule" id="PRU00284"/>
    </source>
</evidence>
<evidence type="ECO:0000259" key="4">
    <source>
        <dbReference type="PROSITE" id="PS50111"/>
    </source>
</evidence>
<dbReference type="GO" id="GO:0006935">
    <property type="term" value="P:chemotaxis"/>
    <property type="evidence" value="ECO:0007669"/>
    <property type="project" value="UniProtKB-KW"/>
</dbReference>
<organism evidence="5 6">
    <name type="scientific">Clostridium aciditolerans</name>
    <dbReference type="NCBI Taxonomy" id="339861"/>
    <lineage>
        <taxon>Bacteria</taxon>
        <taxon>Bacillati</taxon>
        <taxon>Bacillota</taxon>
        <taxon>Clostridia</taxon>
        <taxon>Eubacteriales</taxon>
        <taxon>Clostridiaceae</taxon>
        <taxon>Clostridium</taxon>
    </lineage>
</organism>
<name>A0A934HX41_9CLOT</name>
<keyword evidence="6" id="KW-1185">Reference proteome</keyword>
<dbReference type="SUPFAM" id="SSF103190">
    <property type="entry name" value="Sensory domain-like"/>
    <property type="match status" value="1"/>
</dbReference>
<dbReference type="EMBL" id="JAEEGB010000005">
    <property type="protein sequence ID" value="MBI6871975.1"/>
    <property type="molecule type" value="Genomic_DNA"/>
</dbReference>
<evidence type="ECO:0000256" key="2">
    <source>
        <dbReference type="ARBA" id="ARBA00029447"/>
    </source>
</evidence>
<dbReference type="Proteomes" id="UP000622687">
    <property type="component" value="Unassembled WGS sequence"/>
</dbReference>
<gene>
    <name evidence="5" type="ORF">I6U51_04535</name>
</gene>
<dbReference type="PANTHER" id="PTHR43531:SF11">
    <property type="entry name" value="METHYL-ACCEPTING CHEMOTAXIS PROTEIN 3"/>
    <property type="match status" value="1"/>
</dbReference>
<keyword evidence="1" id="KW-0145">Chemotaxis</keyword>
<reference evidence="5" key="1">
    <citation type="submission" date="2020-12" db="EMBL/GenBank/DDBJ databases">
        <title>Clostridium thailandense sp. nov., a novel acetogenic bacterium isolated from peat land soil in Thailand.</title>
        <authorList>
            <person name="Chaikitkaew S."/>
            <person name="Birkeland N.K."/>
        </authorList>
    </citation>
    <scope>NUCLEOTIDE SEQUENCE</scope>
    <source>
        <strain evidence="5">DSM 17425</strain>
    </source>
</reference>
<dbReference type="InterPro" id="IPR029151">
    <property type="entry name" value="Sensor-like_sf"/>
</dbReference>
<dbReference type="GO" id="GO:0005886">
    <property type="term" value="C:plasma membrane"/>
    <property type="evidence" value="ECO:0007669"/>
    <property type="project" value="TreeGrafter"/>
</dbReference>